<evidence type="ECO:0000313" key="2">
    <source>
        <dbReference type="Proteomes" id="UP001589646"/>
    </source>
</evidence>
<evidence type="ECO:0000313" key="1">
    <source>
        <dbReference type="EMBL" id="MFB9533383.1"/>
    </source>
</evidence>
<dbReference type="PROSITE" id="PS51257">
    <property type="entry name" value="PROKAR_LIPOPROTEIN"/>
    <property type="match status" value="1"/>
</dbReference>
<keyword evidence="2" id="KW-1185">Reference proteome</keyword>
<sequence>MRAINTFLAITCLAVAGCAATEKSAVPGDGLREVMGRLAADGPGATYLDYGDMAHWRKLGVVTDEGPGSDRRWLTAVGFGFGDLSARIAILPERTEIRAFAADRAVSAGVPPNTAIRVEGGLDAAAIREKLTGYGAKPRTIGGREGLTFAPDHEISRTRLTTELGLVTQLNQVVVTDSALVAGSAAAPVAAMLDAGGSSLNDRPEHAAVAECLGDVVTATVYAPRQPSGVSLYGVGLRRPAKTSDQAVNVVCVLPRVAEVVQTFTSRFVLQAQAGGKPLAQLADRIEHDEVRSGDLAVRRATVTVKREAPVALAHQMVLRAELERLADPGAP</sequence>
<dbReference type="EMBL" id="JBHMCE010000018">
    <property type="protein sequence ID" value="MFB9533383.1"/>
    <property type="molecule type" value="Genomic_DNA"/>
</dbReference>
<organism evidence="1 2">
    <name type="scientific">Nonomuraea roseola</name>
    <dbReference type="NCBI Taxonomy" id="46179"/>
    <lineage>
        <taxon>Bacteria</taxon>
        <taxon>Bacillati</taxon>
        <taxon>Actinomycetota</taxon>
        <taxon>Actinomycetes</taxon>
        <taxon>Streptosporangiales</taxon>
        <taxon>Streptosporangiaceae</taxon>
        <taxon>Nonomuraea</taxon>
    </lineage>
</organism>
<proteinExistence type="predicted"/>
<dbReference type="Proteomes" id="UP001589646">
    <property type="component" value="Unassembled WGS sequence"/>
</dbReference>
<comment type="caution">
    <text evidence="1">The sequence shown here is derived from an EMBL/GenBank/DDBJ whole genome shotgun (WGS) entry which is preliminary data.</text>
</comment>
<evidence type="ECO:0008006" key="3">
    <source>
        <dbReference type="Google" id="ProtNLM"/>
    </source>
</evidence>
<reference evidence="1 2" key="1">
    <citation type="submission" date="2024-09" db="EMBL/GenBank/DDBJ databases">
        <authorList>
            <person name="Sun Q."/>
            <person name="Mori K."/>
        </authorList>
    </citation>
    <scope>NUCLEOTIDE SEQUENCE [LARGE SCALE GENOMIC DNA]</scope>
    <source>
        <strain evidence="1 2">JCM 3323</strain>
    </source>
</reference>
<accession>A0ABV5QDM2</accession>
<gene>
    <name evidence="1" type="ORF">ACFFRN_42865</name>
</gene>
<dbReference type="RefSeq" id="WP_346116537.1">
    <property type="nucleotide sequence ID" value="NZ_BAAAXC010000002.1"/>
</dbReference>
<protein>
    <recommendedName>
        <fullName evidence="3">Lipoprotein</fullName>
    </recommendedName>
</protein>
<name>A0ABV5QDM2_9ACTN</name>